<feature type="domain" description="Cyclic nucleotide-binding" evidence="1">
    <location>
        <begin position="189"/>
        <end position="248"/>
    </location>
</feature>
<dbReference type="PROSITE" id="PS50042">
    <property type="entry name" value="CNMP_BINDING_3"/>
    <property type="match status" value="1"/>
</dbReference>
<sequence length="284" mass="32110">MLKTVPDLTSQLTDDHLRILSKNVISETWIKGSTVVGNDGFYVILKGLARAQTQLYKNLVEEEGFSATCIPQSFPSSAYSEDLQHPAARGTLLRPWSTFGTLDVTAQIQSDRTVSSVVTEEDCELLKISADNYAKFKLEKTKFENKEIVKLIRGCPYYEEWPTLYIHELVLRVKWKKFPRGHGEKPEAQGLIEFAAGHKKVRKLVYMGQLHKQESFGELSALLQLPFTCTVVAGEEVEAAVIQGKDLRGKHRLVFSCNCDNILVVDHVTRVDIFHSLVRTLKEE</sequence>
<organism evidence="2 3">
    <name type="scientific">Myotis brandtii</name>
    <name type="common">Brandt's bat</name>
    <dbReference type="NCBI Taxonomy" id="109478"/>
    <lineage>
        <taxon>Eukaryota</taxon>
        <taxon>Metazoa</taxon>
        <taxon>Chordata</taxon>
        <taxon>Craniata</taxon>
        <taxon>Vertebrata</taxon>
        <taxon>Euteleostomi</taxon>
        <taxon>Mammalia</taxon>
        <taxon>Eutheria</taxon>
        <taxon>Laurasiatheria</taxon>
        <taxon>Chiroptera</taxon>
        <taxon>Yangochiroptera</taxon>
        <taxon>Vespertilionidae</taxon>
        <taxon>Myotis</taxon>
    </lineage>
</organism>
<dbReference type="Proteomes" id="UP000052978">
    <property type="component" value="Unassembled WGS sequence"/>
</dbReference>
<accession>S7Q6K8</accession>
<dbReference type="PANTHER" id="PTHR23011">
    <property type="entry name" value="CYCLIC NUCLEOTIDE-BINDING DOMAIN CONTAINING PROTEIN"/>
    <property type="match status" value="1"/>
</dbReference>
<dbReference type="PANTHER" id="PTHR23011:SF32">
    <property type="entry name" value="CYCLIC NUCLEOTIDE-BINDING DOMAIN-CONTAINING PROTEIN 1"/>
    <property type="match status" value="1"/>
</dbReference>
<gene>
    <name evidence="2" type="ORF">D623_10016700</name>
</gene>
<evidence type="ECO:0000313" key="2">
    <source>
        <dbReference type="EMBL" id="EPQ16492.1"/>
    </source>
</evidence>
<dbReference type="EMBL" id="KE164263">
    <property type="protein sequence ID" value="EPQ16492.1"/>
    <property type="molecule type" value="Genomic_DNA"/>
</dbReference>
<evidence type="ECO:0000259" key="1">
    <source>
        <dbReference type="PROSITE" id="PS50042"/>
    </source>
</evidence>
<proteinExistence type="predicted"/>
<reference evidence="2 3" key="1">
    <citation type="journal article" date="2013" name="Nat. Commun.">
        <title>Genome analysis reveals insights into physiology and longevity of the Brandt's bat Myotis brandtii.</title>
        <authorList>
            <person name="Seim I."/>
            <person name="Fang X."/>
            <person name="Xiong Z."/>
            <person name="Lobanov A.V."/>
            <person name="Huang Z."/>
            <person name="Ma S."/>
            <person name="Feng Y."/>
            <person name="Turanov A.A."/>
            <person name="Zhu Y."/>
            <person name="Lenz T.L."/>
            <person name="Gerashchenko M.V."/>
            <person name="Fan D."/>
            <person name="Hee Yim S."/>
            <person name="Yao X."/>
            <person name="Jordan D."/>
            <person name="Xiong Y."/>
            <person name="Ma Y."/>
            <person name="Lyapunov A.N."/>
            <person name="Chen G."/>
            <person name="Kulakova O.I."/>
            <person name="Sun Y."/>
            <person name="Lee S.G."/>
            <person name="Bronson R.T."/>
            <person name="Moskalev A.A."/>
            <person name="Sunyaev S.R."/>
            <person name="Zhang G."/>
            <person name="Krogh A."/>
            <person name="Wang J."/>
            <person name="Gladyshev V.N."/>
        </authorList>
    </citation>
    <scope>NUCLEOTIDE SEQUENCE [LARGE SCALE GENOMIC DNA]</scope>
</reference>
<name>S7Q6K8_MYOBR</name>
<evidence type="ECO:0000313" key="3">
    <source>
        <dbReference type="Proteomes" id="UP000052978"/>
    </source>
</evidence>
<dbReference type="InterPro" id="IPR014710">
    <property type="entry name" value="RmlC-like_jellyroll"/>
</dbReference>
<keyword evidence="3" id="KW-1185">Reference proteome</keyword>
<dbReference type="AlphaFoldDB" id="S7Q6K8"/>
<protein>
    <submittedName>
        <fullName evidence="2">Cyclic nucleotide-binding domain-containing protein 1</fullName>
    </submittedName>
</protein>
<dbReference type="InterPro" id="IPR000595">
    <property type="entry name" value="cNMP-bd_dom"/>
</dbReference>
<dbReference type="SUPFAM" id="SSF51206">
    <property type="entry name" value="cAMP-binding domain-like"/>
    <property type="match status" value="2"/>
</dbReference>
<dbReference type="Gene3D" id="2.60.120.10">
    <property type="entry name" value="Jelly Rolls"/>
    <property type="match status" value="2"/>
</dbReference>
<dbReference type="InterPro" id="IPR018490">
    <property type="entry name" value="cNMP-bd_dom_sf"/>
</dbReference>